<comment type="subcellular location">
    <subcellularLocation>
        <location evidence="1 10">Cell outer membrane</location>
        <topology evidence="1 10">Multi-pass membrane protein</topology>
    </subcellularLocation>
</comment>
<dbReference type="Gene3D" id="2.40.170.20">
    <property type="entry name" value="TonB-dependent receptor, beta-barrel domain"/>
    <property type="match status" value="1"/>
</dbReference>
<proteinExistence type="inferred from homology"/>
<keyword evidence="14" id="KW-1185">Reference proteome</keyword>
<dbReference type="GO" id="GO:0009279">
    <property type="term" value="C:cell outer membrane"/>
    <property type="evidence" value="ECO:0007669"/>
    <property type="project" value="UniProtKB-SubCell"/>
</dbReference>
<keyword evidence="9 10" id="KW-0998">Cell outer membrane</keyword>
<dbReference type="InterPro" id="IPR036942">
    <property type="entry name" value="Beta-barrel_TonB_sf"/>
</dbReference>
<accession>A0A1I4U2S7</accession>
<gene>
    <name evidence="13" type="ORF">SAMN05421738_10345</name>
</gene>
<dbReference type="STRING" id="684065.SAMN05421738_10345"/>
<dbReference type="AlphaFoldDB" id="A0A1I4U2S7"/>
<dbReference type="InterPro" id="IPR000531">
    <property type="entry name" value="Beta-barrel_TonB"/>
</dbReference>
<evidence type="ECO:0000256" key="1">
    <source>
        <dbReference type="ARBA" id="ARBA00004571"/>
    </source>
</evidence>
<dbReference type="EMBL" id="FOUZ01000003">
    <property type="protein sequence ID" value="SFM83304.1"/>
    <property type="molecule type" value="Genomic_DNA"/>
</dbReference>
<evidence type="ECO:0000256" key="8">
    <source>
        <dbReference type="ARBA" id="ARBA00023170"/>
    </source>
</evidence>
<dbReference type="InterPro" id="IPR037066">
    <property type="entry name" value="Plug_dom_sf"/>
</dbReference>
<dbReference type="OrthoDB" id="9762903at2"/>
<keyword evidence="4 10" id="KW-0812">Transmembrane</keyword>
<feature type="chain" id="PRO_5011618791" evidence="11">
    <location>
        <begin position="18"/>
        <end position="602"/>
    </location>
</feature>
<evidence type="ECO:0000256" key="7">
    <source>
        <dbReference type="ARBA" id="ARBA00023136"/>
    </source>
</evidence>
<evidence type="ECO:0000256" key="3">
    <source>
        <dbReference type="ARBA" id="ARBA00022452"/>
    </source>
</evidence>
<dbReference type="PANTHER" id="PTHR30069">
    <property type="entry name" value="TONB-DEPENDENT OUTER MEMBRANE RECEPTOR"/>
    <property type="match status" value="1"/>
</dbReference>
<keyword evidence="2 10" id="KW-0813">Transport</keyword>
<dbReference type="RefSeq" id="WP_092906568.1">
    <property type="nucleotide sequence ID" value="NZ_FOUZ01000003.1"/>
</dbReference>
<dbReference type="Gene3D" id="2.170.130.10">
    <property type="entry name" value="TonB-dependent receptor, plug domain"/>
    <property type="match status" value="1"/>
</dbReference>
<comment type="similarity">
    <text evidence="10">Belongs to the TonB-dependent receptor family.</text>
</comment>
<feature type="domain" description="TonB-dependent receptor-like beta-barrel" evidence="12">
    <location>
        <begin position="100"/>
        <end position="576"/>
    </location>
</feature>
<dbReference type="PANTHER" id="PTHR30069:SF29">
    <property type="entry name" value="HEMOGLOBIN AND HEMOGLOBIN-HAPTOGLOBIN-BINDING PROTEIN 1-RELATED"/>
    <property type="match status" value="1"/>
</dbReference>
<evidence type="ECO:0000313" key="14">
    <source>
        <dbReference type="Proteomes" id="UP000199149"/>
    </source>
</evidence>
<dbReference type="Pfam" id="PF00593">
    <property type="entry name" value="TonB_dep_Rec_b-barrel"/>
    <property type="match status" value="1"/>
</dbReference>
<keyword evidence="8" id="KW-0675">Receptor</keyword>
<keyword evidence="5 11" id="KW-0732">Signal</keyword>
<sequence length="602" mass="69471">MKKLFFSFALISCTLHAQNDTISLQPLILNDAFLTNHYKSQSVIQLNDSIINQNPGQLTQLLQAETPIYFKENGRGMVSSPSFRGTLASHTAVVWNGINVNSNMNGQTDFNVFNSNSYDGILIQPGGGSIGYGTGAIGGTIHLLNKFDYNKGLHQSLNLGYGSFDTWAAKYQLKYSSKKFSSSVDYSRNQSDNDYKTPNYLAYNRNGKYYFNSINANFGYRFNPKNEVKIYSMFNFGKREFPLVDFNSTPSGYDNLDYRLMSEWNFKPNDKWQSEIKLAYIHEENDFYTNIHQDFATNLKVDNYILKYYLKHQIAQNFQLAVLTEALYNEGGGNNLKASTRNSFNFALIATHQLSDVLNYEASICQDFSDKYNNPFIYALGINYRPITAYQLRTNISKNYRIPTYNDLFWKTGGNPDLKSESAYQFEIGNDYLGKNLKIQSNLFYNKIDDMIQWTPSQNNNSIWVPKNINQAKTYGFELIGSYTYNAFRFNTTYSYIKTKDEKTGKEFMYSPNHKWTASAQYTYKHLSAYIQNTYTGKVFTVTDESATLRDFWTTNFGLNYTISPSYNVGVKVNNIFDQDYQTQENRWQPGINYNIQIQIKF</sequence>
<keyword evidence="7 10" id="KW-0472">Membrane</keyword>
<evidence type="ECO:0000256" key="9">
    <source>
        <dbReference type="ARBA" id="ARBA00023237"/>
    </source>
</evidence>
<evidence type="ECO:0000256" key="4">
    <source>
        <dbReference type="ARBA" id="ARBA00022692"/>
    </source>
</evidence>
<reference evidence="14" key="1">
    <citation type="submission" date="2016-10" db="EMBL/GenBank/DDBJ databases">
        <authorList>
            <person name="Varghese N."/>
            <person name="Submissions S."/>
        </authorList>
    </citation>
    <scope>NUCLEOTIDE SEQUENCE [LARGE SCALE GENOMIC DNA]</scope>
    <source>
        <strain evidence="14">XJ109</strain>
    </source>
</reference>
<dbReference type="PROSITE" id="PS52016">
    <property type="entry name" value="TONB_DEPENDENT_REC_3"/>
    <property type="match status" value="1"/>
</dbReference>
<keyword evidence="3 10" id="KW-1134">Transmembrane beta strand</keyword>
<evidence type="ECO:0000256" key="5">
    <source>
        <dbReference type="ARBA" id="ARBA00022729"/>
    </source>
</evidence>
<evidence type="ECO:0000256" key="6">
    <source>
        <dbReference type="ARBA" id="ARBA00023077"/>
    </source>
</evidence>
<evidence type="ECO:0000256" key="10">
    <source>
        <dbReference type="PROSITE-ProRule" id="PRU01360"/>
    </source>
</evidence>
<feature type="signal peptide" evidence="11">
    <location>
        <begin position="1"/>
        <end position="17"/>
    </location>
</feature>
<evidence type="ECO:0000259" key="12">
    <source>
        <dbReference type="Pfam" id="PF00593"/>
    </source>
</evidence>
<dbReference type="SUPFAM" id="SSF56935">
    <property type="entry name" value="Porins"/>
    <property type="match status" value="1"/>
</dbReference>
<evidence type="ECO:0000256" key="11">
    <source>
        <dbReference type="SAM" id="SignalP"/>
    </source>
</evidence>
<dbReference type="GO" id="GO:0015344">
    <property type="term" value="F:siderophore uptake transmembrane transporter activity"/>
    <property type="evidence" value="ECO:0007669"/>
    <property type="project" value="TreeGrafter"/>
</dbReference>
<evidence type="ECO:0000256" key="2">
    <source>
        <dbReference type="ARBA" id="ARBA00022448"/>
    </source>
</evidence>
<protein>
    <submittedName>
        <fullName evidence="13">Iron complex outermembrane recepter protein</fullName>
    </submittedName>
</protein>
<dbReference type="Proteomes" id="UP000199149">
    <property type="component" value="Unassembled WGS sequence"/>
</dbReference>
<name>A0A1I4U2S7_9FLAO</name>
<keyword evidence="6" id="KW-0798">TonB box</keyword>
<organism evidence="13 14">
    <name type="scientific">Algoriella xinjiangensis</name>
    <dbReference type="NCBI Taxonomy" id="684065"/>
    <lineage>
        <taxon>Bacteria</taxon>
        <taxon>Pseudomonadati</taxon>
        <taxon>Bacteroidota</taxon>
        <taxon>Flavobacteriia</taxon>
        <taxon>Flavobacteriales</taxon>
        <taxon>Weeksellaceae</taxon>
        <taxon>Algoriella</taxon>
    </lineage>
</organism>
<dbReference type="GO" id="GO:0044718">
    <property type="term" value="P:siderophore transmembrane transport"/>
    <property type="evidence" value="ECO:0007669"/>
    <property type="project" value="TreeGrafter"/>
</dbReference>
<evidence type="ECO:0000313" key="13">
    <source>
        <dbReference type="EMBL" id="SFM83304.1"/>
    </source>
</evidence>
<dbReference type="InterPro" id="IPR039426">
    <property type="entry name" value="TonB-dep_rcpt-like"/>
</dbReference>